<sequence length="288" mass="32299">MDNKTIRLILPQWQGGNRYVYAFGAKLLEWLAPAANCETLEIPLIPKTPEVIKDGIAFKEELLQHSGEIYRLLQSKSPDKIIVFGGDCSISLAPFTYLLEKYEGDAAVLWLDRHGDISVPGETTDYHAMVLASFLGEGDTDFSDFVKVKLDTEHLLHIGVNDPAKEFGRKIGNNYDFKNILPEEFAENSSSVIAAIKDMHIRKLIIHFDLDVLDLSSFRSQSSANPSVYFERLKLIRPGASFQSLSRLLNDLDKQFDIVGLSLAEYLPWDAMNLANLLAGLPLLKDKI</sequence>
<comment type="caution">
    <text evidence="1">The sequence shown here is derived from an EMBL/GenBank/DDBJ whole genome shotgun (WGS) entry which is preliminary data.</text>
</comment>
<protein>
    <submittedName>
        <fullName evidence="1">Arginase family protein</fullName>
    </submittedName>
</protein>
<dbReference type="EMBL" id="SRZB01000001">
    <property type="protein sequence ID" value="TGY00811.1"/>
    <property type="molecule type" value="Genomic_DNA"/>
</dbReference>
<gene>
    <name evidence="1" type="ORF">E5357_01165</name>
</gene>
<evidence type="ECO:0000313" key="2">
    <source>
        <dbReference type="Proteomes" id="UP000307720"/>
    </source>
</evidence>
<reference evidence="1" key="1">
    <citation type="submission" date="2019-04" db="EMBL/GenBank/DDBJ databases">
        <title>Microbes associate with the intestines of laboratory mice.</title>
        <authorList>
            <person name="Navarre W."/>
            <person name="Wong E."/>
            <person name="Huang K."/>
            <person name="Tropini C."/>
            <person name="Ng K."/>
            <person name="Yu B."/>
        </authorList>
    </citation>
    <scope>NUCLEOTIDE SEQUENCE</scope>
    <source>
        <strain evidence="1">NM72_1-8</strain>
    </source>
</reference>
<organism evidence="1 2">
    <name type="scientific">Hominisplanchenecus murintestinalis</name>
    <dbReference type="NCBI Taxonomy" id="2941517"/>
    <lineage>
        <taxon>Bacteria</taxon>
        <taxon>Bacillati</taxon>
        <taxon>Bacillota</taxon>
        <taxon>Clostridia</taxon>
        <taxon>Lachnospirales</taxon>
        <taxon>Lachnospiraceae</taxon>
        <taxon>Hominisplanchenecus</taxon>
    </lineage>
</organism>
<evidence type="ECO:0000313" key="1">
    <source>
        <dbReference type="EMBL" id="TGY00811.1"/>
    </source>
</evidence>
<dbReference type="Proteomes" id="UP000307720">
    <property type="component" value="Unassembled WGS sequence"/>
</dbReference>
<accession>A0AC61R3Z3</accession>
<keyword evidence="2" id="KW-1185">Reference proteome</keyword>
<proteinExistence type="predicted"/>
<name>A0AC61R3Z3_9FIRM</name>